<dbReference type="SUPFAM" id="SSF49842">
    <property type="entry name" value="TNF-like"/>
    <property type="match status" value="1"/>
</dbReference>
<evidence type="ECO:0000256" key="2">
    <source>
        <dbReference type="ARBA" id="ARBA00022525"/>
    </source>
</evidence>
<keyword evidence="2" id="KW-0964">Secreted</keyword>
<comment type="caution">
    <text evidence="6">The sequence shown here is derived from an EMBL/GenBank/DDBJ whole genome shotgun (WGS) entry which is preliminary data.</text>
</comment>
<reference evidence="6" key="1">
    <citation type="submission" date="2021-03" db="EMBL/GenBank/DDBJ databases">
        <authorList>
            <person name="Bekaert M."/>
        </authorList>
    </citation>
    <scope>NUCLEOTIDE SEQUENCE</scope>
</reference>
<evidence type="ECO:0000256" key="1">
    <source>
        <dbReference type="ARBA" id="ARBA00004613"/>
    </source>
</evidence>
<dbReference type="OrthoDB" id="6208681at2759"/>
<dbReference type="Proteomes" id="UP000683360">
    <property type="component" value="Unassembled WGS sequence"/>
</dbReference>
<organism evidence="6 7">
    <name type="scientific">Mytilus edulis</name>
    <name type="common">Blue mussel</name>
    <dbReference type="NCBI Taxonomy" id="6550"/>
    <lineage>
        <taxon>Eukaryota</taxon>
        <taxon>Metazoa</taxon>
        <taxon>Spiralia</taxon>
        <taxon>Lophotrochozoa</taxon>
        <taxon>Mollusca</taxon>
        <taxon>Bivalvia</taxon>
        <taxon>Autobranchia</taxon>
        <taxon>Pteriomorphia</taxon>
        <taxon>Mytilida</taxon>
        <taxon>Mytiloidea</taxon>
        <taxon>Mytilidae</taxon>
        <taxon>Mytilinae</taxon>
        <taxon>Mytilus</taxon>
    </lineage>
</organism>
<protein>
    <recommendedName>
        <fullName evidence="5">C1q domain-containing protein</fullName>
    </recommendedName>
</protein>
<keyword evidence="4" id="KW-0175">Coiled coil</keyword>
<dbReference type="EMBL" id="CAJPWZ010001418">
    <property type="protein sequence ID" value="CAG2214663.1"/>
    <property type="molecule type" value="Genomic_DNA"/>
</dbReference>
<evidence type="ECO:0000259" key="5">
    <source>
        <dbReference type="Pfam" id="PF00386"/>
    </source>
</evidence>
<accession>A0A8S3S1W3</accession>
<evidence type="ECO:0000313" key="6">
    <source>
        <dbReference type="EMBL" id="CAG2214663.1"/>
    </source>
</evidence>
<proteinExistence type="predicted"/>
<dbReference type="InterPro" id="IPR050822">
    <property type="entry name" value="Cerebellin_Synaptic_Org"/>
</dbReference>
<keyword evidence="3" id="KW-0732">Signal</keyword>
<comment type="subcellular location">
    <subcellularLocation>
        <location evidence="1">Secreted</location>
    </subcellularLocation>
</comment>
<sequence length="236" mass="25735">MDALRVQTQSLSQMEAFVLKLQSELKAMKQEVTKLKAGNNATESQAIAYMKMKPIVFALTACFVKDAPPAGTIKFPPIKAAISITNLSGFKNTGKFTCDKSGIYIFSVFIAHDGVLTACSSGGTYSSGQIIPFLRVRTSHGINNLSSYKSSGIFTCETEGYYLISFFITTKSAVADMRLYLNESFLARATKHGASDYQTNTAVILYHLNVGDKISVRAGSTFDVWSCNDSFSILCK</sequence>
<name>A0A8S3S1W3_MYTED</name>
<dbReference type="InterPro" id="IPR008983">
    <property type="entry name" value="Tumour_necrosis_fac-like_dom"/>
</dbReference>
<evidence type="ECO:0000313" key="7">
    <source>
        <dbReference type="Proteomes" id="UP000683360"/>
    </source>
</evidence>
<dbReference type="InterPro" id="IPR001073">
    <property type="entry name" value="C1q_dom"/>
</dbReference>
<gene>
    <name evidence="6" type="ORF">MEDL_28466</name>
</gene>
<dbReference type="PANTHER" id="PTHR22923">
    <property type="entry name" value="CEREBELLIN-RELATED"/>
    <property type="match status" value="1"/>
</dbReference>
<dbReference type="AlphaFoldDB" id="A0A8S3S1W3"/>
<evidence type="ECO:0000256" key="3">
    <source>
        <dbReference type="ARBA" id="ARBA00022729"/>
    </source>
</evidence>
<dbReference type="Pfam" id="PF00386">
    <property type="entry name" value="C1q"/>
    <property type="match status" value="1"/>
</dbReference>
<dbReference type="GO" id="GO:0005576">
    <property type="term" value="C:extracellular region"/>
    <property type="evidence" value="ECO:0007669"/>
    <property type="project" value="UniProtKB-SubCell"/>
</dbReference>
<evidence type="ECO:0000256" key="4">
    <source>
        <dbReference type="SAM" id="Coils"/>
    </source>
</evidence>
<dbReference type="Gene3D" id="2.60.120.40">
    <property type="match status" value="1"/>
</dbReference>
<feature type="domain" description="C1q" evidence="5">
    <location>
        <begin position="142"/>
        <end position="219"/>
    </location>
</feature>
<dbReference type="PANTHER" id="PTHR22923:SF116">
    <property type="entry name" value="C1Q DOMAIN-CONTAINING PROTEIN"/>
    <property type="match status" value="1"/>
</dbReference>
<keyword evidence="7" id="KW-1185">Reference proteome</keyword>
<feature type="coiled-coil region" evidence="4">
    <location>
        <begin position="11"/>
        <end position="45"/>
    </location>
</feature>